<reference evidence="1 2" key="1">
    <citation type="submission" date="2014-07" db="EMBL/GenBank/DDBJ databases">
        <title>Biosystematic studies on Modestobacter strains isolated from extreme hyper-arid desert soil and from historic building.</title>
        <authorList>
            <person name="Bukarasam K."/>
            <person name="Bull A."/>
            <person name="Girard G."/>
            <person name="van Wezel G."/>
            <person name="Goodfellow M."/>
        </authorList>
    </citation>
    <scope>NUCLEOTIDE SEQUENCE [LARGE SCALE GENOMIC DNA]</scope>
    <source>
        <strain evidence="1 2">KNN45-2b</strain>
    </source>
</reference>
<evidence type="ECO:0000313" key="2">
    <source>
        <dbReference type="Proteomes" id="UP000029713"/>
    </source>
</evidence>
<dbReference type="InterPro" id="IPR003207">
    <property type="entry name" value="Ppandiol/glycerol_DeHydtase_su"/>
</dbReference>
<dbReference type="Pfam" id="PF02287">
    <property type="entry name" value="Dehydratase_SU"/>
    <property type="match status" value="1"/>
</dbReference>
<protein>
    <submittedName>
        <fullName evidence="1">Glycerol dehydrogenase</fullName>
    </submittedName>
</protein>
<keyword evidence="2" id="KW-1185">Reference proteome</keyword>
<sequence length="149" mass="15986">MSTSQDTRLAAGDYPLSVNRPELLRTPTGKPITALTMDAVLSGELSAEDLRIAPETLELQAQLADASNRPQLAMNFRRAAEMCAIPDAEVLGMYNALRPRASTADQLASMADRLEGTWSAPVCAALVREAAEVYARRDLLARPAAGSED</sequence>
<dbReference type="NCBIfam" id="NF011972">
    <property type="entry name" value="PRK15443.1-3"/>
    <property type="match status" value="1"/>
</dbReference>
<dbReference type="AlphaFoldDB" id="A0A098Y3D4"/>
<comment type="caution">
    <text evidence="1">The sequence shown here is derived from an EMBL/GenBank/DDBJ whole genome shotgun (WGS) entry which is preliminary data.</text>
</comment>
<gene>
    <name evidence="1" type="ORF">IN07_20500</name>
</gene>
<dbReference type="InterPro" id="IPR036091">
    <property type="entry name" value="Prodiol/glycerol_DeHase__sf_su"/>
</dbReference>
<evidence type="ECO:0000313" key="1">
    <source>
        <dbReference type="EMBL" id="KGH44915.1"/>
    </source>
</evidence>
<dbReference type="Proteomes" id="UP000029713">
    <property type="component" value="Unassembled WGS sequence"/>
</dbReference>
<name>A0A098Y3D4_9ACTN</name>
<dbReference type="EMBL" id="JPMX01000096">
    <property type="protein sequence ID" value="KGH44915.1"/>
    <property type="molecule type" value="Genomic_DNA"/>
</dbReference>
<dbReference type="SUPFAM" id="SSF47148">
    <property type="entry name" value="Diol dehydratase, gamma subunit"/>
    <property type="match status" value="1"/>
</dbReference>
<accession>A0A098Y3D4</accession>
<proteinExistence type="predicted"/>
<dbReference type="RefSeq" id="WP_036339368.1">
    <property type="nucleotide sequence ID" value="NZ_JPMX01000096.1"/>
</dbReference>
<dbReference type="STRING" id="1522368.IN07_20500"/>
<dbReference type="OrthoDB" id="3732589at2"/>
<organism evidence="1 2">
    <name type="scientific">Modestobacter caceresii</name>
    <dbReference type="NCBI Taxonomy" id="1522368"/>
    <lineage>
        <taxon>Bacteria</taxon>
        <taxon>Bacillati</taxon>
        <taxon>Actinomycetota</taxon>
        <taxon>Actinomycetes</taxon>
        <taxon>Geodermatophilales</taxon>
        <taxon>Geodermatophilaceae</taxon>
        <taxon>Modestobacter</taxon>
    </lineage>
</organism>
<dbReference type="Gene3D" id="1.10.1510.20">
    <property type="entry name" value="Propanediol/glycerol dehydratase, small subunit"/>
    <property type="match status" value="1"/>
</dbReference>